<accession>A0AAE4GBW3</accession>
<gene>
    <name evidence="2" type="ORF">RJN63_19890</name>
</gene>
<keyword evidence="2" id="KW-0547">Nucleotide-binding</keyword>
<reference evidence="2" key="1">
    <citation type="submission" date="2023-02" db="EMBL/GenBank/DDBJ databases">
        <title>Description of Herbaspirillum huttiense subsp. nephrolepsisexaltata and Herbaspirillum huttiense subsp. lycopersicon.</title>
        <authorList>
            <person name="Poudel M."/>
            <person name="Sharma A."/>
            <person name="Goss E."/>
            <person name="Tapia J.H."/>
            <person name="Harmon C.M."/>
            <person name="Jones J.B."/>
        </authorList>
    </citation>
    <scope>NUCLEOTIDE SEQUENCE</scope>
    <source>
        <strain evidence="2">NC40101</strain>
    </source>
</reference>
<dbReference type="InterPro" id="IPR049945">
    <property type="entry name" value="AAA_22"/>
</dbReference>
<dbReference type="SUPFAM" id="SSF52540">
    <property type="entry name" value="P-loop containing nucleoside triphosphate hydrolases"/>
    <property type="match status" value="1"/>
</dbReference>
<dbReference type="GO" id="GO:0016887">
    <property type="term" value="F:ATP hydrolysis activity"/>
    <property type="evidence" value="ECO:0007669"/>
    <property type="project" value="InterPro"/>
</dbReference>
<organism evidence="2">
    <name type="scientific">Herbaspirillum huttiense subsp. nephrolepidis</name>
    <dbReference type="NCBI Taxonomy" id="3075126"/>
    <lineage>
        <taxon>Bacteria</taxon>
        <taxon>Pseudomonadati</taxon>
        <taxon>Pseudomonadota</taxon>
        <taxon>Betaproteobacteria</taxon>
        <taxon>Burkholderiales</taxon>
        <taxon>Oxalobacteraceae</taxon>
        <taxon>Herbaspirillum</taxon>
    </lineage>
</organism>
<sequence>MSAAAPSVRYHERNVNNAAVSIPRGKNFSHLRDHPLFTGELLLPTKPVEYLYQQVTRAILLSETGICFSAPSGAGKSSALDVVEGNLATDFPNIPVYVHSTHTAPISSIRAFFKHFLETVGHSKLNGETPDLRRRLIMKIVDDARAGGERTVLLFVDEAQAMHIMDFNFLKDVHNDLRSEGINLVTVLMGQEPETTAILNSFKAEGRSDLTGRFAMRALPYRALNSDDLQALFKLIDTTITAEDEVTTWTRHFFDELWKQGWRFENQFIPFINTLKEVSNFSSNAEIACPARQTFLAIRYFILERYVSNDLTHVPLDAWDAAIKYARMREASELSASQSRTADPATKVIL</sequence>
<dbReference type="InterPro" id="IPR027417">
    <property type="entry name" value="P-loop_NTPase"/>
</dbReference>
<dbReference type="EMBL" id="JAVRAA010000011">
    <property type="protein sequence ID" value="MDT0339107.1"/>
    <property type="molecule type" value="Genomic_DNA"/>
</dbReference>
<name>A0AAE4GBW3_9BURK</name>
<proteinExistence type="predicted"/>
<evidence type="ECO:0000259" key="1">
    <source>
        <dbReference type="Pfam" id="PF13401"/>
    </source>
</evidence>
<dbReference type="GO" id="GO:0005524">
    <property type="term" value="F:ATP binding"/>
    <property type="evidence" value="ECO:0007669"/>
    <property type="project" value="UniProtKB-KW"/>
</dbReference>
<comment type="caution">
    <text evidence="2">The sequence shown here is derived from an EMBL/GenBank/DDBJ whole genome shotgun (WGS) entry which is preliminary data.</text>
</comment>
<dbReference type="RefSeq" id="WP_310158007.1">
    <property type="nucleotide sequence ID" value="NZ_JBCGUI010000011.1"/>
</dbReference>
<feature type="domain" description="ORC1/DEAH AAA+ ATPase" evidence="1">
    <location>
        <begin position="66"/>
        <end position="194"/>
    </location>
</feature>
<dbReference type="Pfam" id="PF13401">
    <property type="entry name" value="AAA_22"/>
    <property type="match status" value="1"/>
</dbReference>
<dbReference type="AlphaFoldDB" id="A0AAE4GBW3"/>
<protein>
    <submittedName>
        <fullName evidence="2">ATP-binding protein</fullName>
    </submittedName>
</protein>
<keyword evidence="2" id="KW-0067">ATP-binding</keyword>
<evidence type="ECO:0000313" key="2">
    <source>
        <dbReference type="EMBL" id="MDT0339107.1"/>
    </source>
</evidence>